<keyword evidence="3" id="KW-1185">Reference proteome</keyword>
<dbReference type="Gene3D" id="3.10.310.70">
    <property type="match status" value="1"/>
</dbReference>
<dbReference type="InterPro" id="IPR013108">
    <property type="entry name" value="Amidohydro_3"/>
</dbReference>
<organism evidence="2 3">
    <name type="scientific">Algimonas porphyrae</name>
    <dbReference type="NCBI Taxonomy" id="1128113"/>
    <lineage>
        <taxon>Bacteria</taxon>
        <taxon>Pseudomonadati</taxon>
        <taxon>Pseudomonadota</taxon>
        <taxon>Alphaproteobacteria</taxon>
        <taxon>Maricaulales</taxon>
        <taxon>Robiginitomaculaceae</taxon>
        <taxon>Algimonas</taxon>
    </lineage>
</organism>
<dbReference type="InterPro" id="IPR032466">
    <property type="entry name" value="Metal_Hydrolase"/>
</dbReference>
<evidence type="ECO:0000313" key="2">
    <source>
        <dbReference type="EMBL" id="GLQ20349.1"/>
    </source>
</evidence>
<dbReference type="Gene3D" id="3.20.20.140">
    <property type="entry name" value="Metal-dependent hydrolases"/>
    <property type="match status" value="1"/>
</dbReference>
<dbReference type="Gene3D" id="2.30.40.10">
    <property type="entry name" value="Urease, subunit C, domain 1"/>
    <property type="match status" value="1"/>
</dbReference>
<dbReference type="PANTHER" id="PTHR22642:SF2">
    <property type="entry name" value="PROTEIN LONG AFTER FAR-RED 3"/>
    <property type="match status" value="1"/>
</dbReference>
<dbReference type="InterPro" id="IPR011059">
    <property type="entry name" value="Metal-dep_hydrolase_composite"/>
</dbReference>
<dbReference type="InterPro" id="IPR033932">
    <property type="entry name" value="YtcJ-like"/>
</dbReference>
<dbReference type="CDD" id="cd01300">
    <property type="entry name" value="YtcJ_like"/>
    <property type="match status" value="1"/>
</dbReference>
<dbReference type="EMBL" id="BSNJ01000002">
    <property type="protein sequence ID" value="GLQ20349.1"/>
    <property type="molecule type" value="Genomic_DNA"/>
</dbReference>
<accession>A0ABQ5UZJ6</accession>
<dbReference type="SUPFAM" id="SSF51556">
    <property type="entry name" value="Metallo-dependent hydrolases"/>
    <property type="match status" value="1"/>
</dbReference>
<dbReference type="SUPFAM" id="SSF51338">
    <property type="entry name" value="Composite domain of metallo-dependent hydrolases"/>
    <property type="match status" value="1"/>
</dbReference>
<evidence type="ECO:0000313" key="3">
    <source>
        <dbReference type="Proteomes" id="UP001161390"/>
    </source>
</evidence>
<dbReference type="Pfam" id="PF07969">
    <property type="entry name" value="Amidohydro_3"/>
    <property type="match status" value="1"/>
</dbReference>
<reference evidence="2" key="2">
    <citation type="submission" date="2023-01" db="EMBL/GenBank/DDBJ databases">
        <title>Draft genome sequence of Algimonas porphyrae strain NBRC 108216.</title>
        <authorList>
            <person name="Sun Q."/>
            <person name="Mori K."/>
        </authorList>
    </citation>
    <scope>NUCLEOTIDE SEQUENCE</scope>
    <source>
        <strain evidence="2">NBRC 108216</strain>
    </source>
</reference>
<feature type="domain" description="Amidohydrolase 3" evidence="1">
    <location>
        <begin position="80"/>
        <end position="561"/>
    </location>
</feature>
<dbReference type="RefSeq" id="WP_284370841.1">
    <property type="nucleotide sequence ID" value="NZ_BSNJ01000002.1"/>
</dbReference>
<proteinExistence type="predicted"/>
<dbReference type="Proteomes" id="UP001161390">
    <property type="component" value="Unassembled WGS sequence"/>
</dbReference>
<sequence>MIRSALLVSSILTLGACGQAIEPASPSIASVDGWCFHGGTIHTADDRQPQVEAVAVMAGEIVHAGPATDGWCPDGASDYDLNGYALYPGLTDAHAHLIGIGQREMELDLSAVTSIRELQDAVRGAADTLPAGETIYGRGWIETHWPEGRFPNRGDLDAVTDRHPVVLIRSDGHAAVVNSLALSRSSIVGSTEAPFGGAINLDADGNPTGMLIDTAMGLTDDLVPDATAENKAEAYRLGSDVYVSRGWTNIHNMSVPQDDVELINRLANDGDIKLRVYNAVGLPDRQASERVNRMRGGMSTESPFVTTRAVKLYADGALGSRGAALLAPYSDDPSNTGLMTLDRDRAMATFQAALRNGIQINTHAIGDKGNKAVLDWYEEVFNSVPRGDWAVPNPRWRIEHSQILDVSDIERFNALGVIPSMQPSHAIGDLHFAVDRLGPDRLGGAYAWRALIDSGTVIAGGSDAPVEVGDPRIELHAAMNRTDLSGYSNEDWNVDQRVTPQEALKMFTLWPAYAAFQEDRLGSITVGKRADLSVFNKDMLDPEIAPMDAEPVMTMVDGKVVWAR</sequence>
<reference evidence="2" key="1">
    <citation type="journal article" date="2014" name="Int. J. Syst. Evol. Microbiol.">
        <title>Complete genome of a new Firmicutes species belonging to the dominant human colonic microbiota ('Ruminococcus bicirculans') reveals two chromosomes and a selective capacity to utilize plant glucans.</title>
        <authorList>
            <consortium name="NISC Comparative Sequencing Program"/>
            <person name="Wegmann U."/>
            <person name="Louis P."/>
            <person name="Goesmann A."/>
            <person name="Henrissat B."/>
            <person name="Duncan S.H."/>
            <person name="Flint H.J."/>
        </authorList>
    </citation>
    <scope>NUCLEOTIDE SEQUENCE</scope>
    <source>
        <strain evidence="2">NBRC 108216</strain>
    </source>
</reference>
<dbReference type="PROSITE" id="PS51257">
    <property type="entry name" value="PROKAR_LIPOPROTEIN"/>
    <property type="match status" value="1"/>
</dbReference>
<comment type="caution">
    <text evidence="2">The sequence shown here is derived from an EMBL/GenBank/DDBJ whole genome shotgun (WGS) entry which is preliminary data.</text>
</comment>
<name>A0ABQ5UZJ6_9PROT</name>
<protein>
    <submittedName>
        <fullName evidence="2">Amidohydrolase</fullName>
    </submittedName>
</protein>
<gene>
    <name evidence="2" type="ORF">GCM10007854_13040</name>
</gene>
<evidence type="ECO:0000259" key="1">
    <source>
        <dbReference type="Pfam" id="PF07969"/>
    </source>
</evidence>
<dbReference type="PANTHER" id="PTHR22642">
    <property type="entry name" value="IMIDAZOLONEPROPIONASE"/>
    <property type="match status" value="1"/>
</dbReference>